<evidence type="ECO:0000259" key="4">
    <source>
        <dbReference type="PROSITE" id="PS51352"/>
    </source>
</evidence>
<evidence type="ECO:0000256" key="2">
    <source>
        <dbReference type="ARBA" id="ARBA00022748"/>
    </source>
</evidence>
<dbReference type="EMBL" id="BJVA01000006">
    <property type="protein sequence ID" value="GEK96083.1"/>
    <property type="molecule type" value="Genomic_DNA"/>
</dbReference>
<reference evidence="5 6" key="1">
    <citation type="submission" date="2019-07" db="EMBL/GenBank/DDBJ databases">
        <title>Whole genome shotgun sequence of Gluconobacter kanchanaburiensis NBRC 103587.</title>
        <authorList>
            <person name="Hosoyama A."/>
            <person name="Uohara A."/>
            <person name="Ohji S."/>
            <person name="Ichikawa N."/>
        </authorList>
    </citation>
    <scope>NUCLEOTIDE SEQUENCE [LARGE SCALE GENOMIC DNA]</scope>
    <source>
        <strain evidence="5 6">NBRC 103587</strain>
    </source>
</reference>
<organism evidence="5 6">
    <name type="scientific">Gluconobacter kanchanaburiensis NBRC 103587</name>
    <dbReference type="NCBI Taxonomy" id="1307948"/>
    <lineage>
        <taxon>Bacteria</taxon>
        <taxon>Pseudomonadati</taxon>
        <taxon>Pseudomonadota</taxon>
        <taxon>Alphaproteobacteria</taxon>
        <taxon>Acetobacterales</taxon>
        <taxon>Acetobacteraceae</taxon>
        <taxon>Gluconobacter</taxon>
    </lineage>
</organism>
<dbReference type="GO" id="GO:0017004">
    <property type="term" value="P:cytochrome complex assembly"/>
    <property type="evidence" value="ECO:0007669"/>
    <property type="project" value="UniProtKB-KW"/>
</dbReference>
<comment type="subcellular location">
    <subcellularLocation>
        <location evidence="1">Cell envelope</location>
    </subcellularLocation>
</comment>
<dbReference type="GO" id="GO:0015036">
    <property type="term" value="F:disulfide oxidoreductase activity"/>
    <property type="evidence" value="ECO:0007669"/>
    <property type="project" value="UniProtKB-ARBA"/>
</dbReference>
<name>A0A511B8S8_9PROT</name>
<dbReference type="Gene3D" id="3.40.30.10">
    <property type="entry name" value="Glutaredoxin"/>
    <property type="match status" value="1"/>
</dbReference>
<evidence type="ECO:0000256" key="1">
    <source>
        <dbReference type="ARBA" id="ARBA00004196"/>
    </source>
</evidence>
<evidence type="ECO:0000313" key="5">
    <source>
        <dbReference type="EMBL" id="GEK96083.1"/>
    </source>
</evidence>
<evidence type="ECO:0000256" key="3">
    <source>
        <dbReference type="ARBA" id="ARBA00023284"/>
    </source>
</evidence>
<keyword evidence="3" id="KW-0676">Redox-active center</keyword>
<dbReference type="AlphaFoldDB" id="A0A511B8S8"/>
<dbReference type="InterPro" id="IPR017937">
    <property type="entry name" value="Thioredoxin_CS"/>
</dbReference>
<dbReference type="InterPro" id="IPR036249">
    <property type="entry name" value="Thioredoxin-like_sf"/>
</dbReference>
<dbReference type="PANTHER" id="PTHR42852:SF13">
    <property type="entry name" value="PROTEIN DIPZ"/>
    <property type="match status" value="1"/>
</dbReference>
<keyword evidence="2" id="KW-0201">Cytochrome c-type biogenesis</keyword>
<dbReference type="PANTHER" id="PTHR42852">
    <property type="entry name" value="THIOL:DISULFIDE INTERCHANGE PROTEIN DSBE"/>
    <property type="match status" value="1"/>
</dbReference>
<protein>
    <recommendedName>
        <fullName evidence="4">Thioredoxin domain-containing protein</fullName>
    </recommendedName>
</protein>
<dbReference type="CDD" id="cd02966">
    <property type="entry name" value="TlpA_like_family"/>
    <property type="match status" value="1"/>
</dbReference>
<evidence type="ECO:0000313" key="6">
    <source>
        <dbReference type="Proteomes" id="UP000321079"/>
    </source>
</evidence>
<proteinExistence type="predicted"/>
<dbReference type="GO" id="GO:0030313">
    <property type="term" value="C:cell envelope"/>
    <property type="evidence" value="ECO:0007669"/>
    <property type="project" value="UniProtKB-SubCell"/>
</dbReference>
<dbReference type="PROSITE" id="PS51352">
    <property type="entry name" value="THIOREDOXIN_2"/>
    <property type="match status" value="1"/>
</dbReference>
<accession>A0A511B8S8</accession>
<dbReference type="InterPro" id="IPR013740">
    <property type="entry name" value="Redoxin"/>
</dbReference>
<gene>
    <name evidence="5" type="ORF">GKA01_12800</name>
</gene>
<sequence length="161" mass="17415">MHPVLPALAPGAPTLVPVNLRLAGPDGTALDLSTLRGRPFILHLWATWCPPCRLELPALNMFLEKTGAEVPVIPVAVASPLPKVMMFLAQGHLPHIAPWTLTQHEFSQWFTSGEPSLPMTCVIDAQGRLRSRVEGEMAWNAPEARSAFEKILSGLQSSGPA</sequence>
<dbReference type="InterPro" id="IPR050553">
    <property type="entry name" value="Thioredoxin_ResA/DsbE_sf"/>
</dbReference>
<dbReference type="Pfam" id="PF08534">
    <property type="entry name" value="Redoxin"/>
    <property type="match status" value="1"/>
</dbReference>
<dbReference type="PROSITE" id="PS00194">
    <property type="entry name" value="THIOREDOXIN_1"/>
    <property type="match status" value="1"/>
</dbReference>
<dbReference type="Proteomes" id="UP000321079">
    <property type="component" value="Unassembled WGS sequence"/>
</dbReference>
<comment type="caution">
    <text evidence="5">The sequence shown here is derived from an EMBL/GenBank/DDBJ whole genome shotgun (WGS) entry which is preliminary data.</text>
</comment>
<feature type="domain" description="Thioredoxin" evidence="4">
    <location>
        <begin position="3"/>
        <end position="153"/>
    </location>
</feature>
<keyword evidence="6" id="KW-1185">Reference proteome</keyword>
<dbReference type="InterPro" id="IPR013766">
    <property type="entry name" value="Thioredoxin_domain"/>
</dbReference>
<dbReference type="SUPFAM" id="SSF52833">
    <property type="entry name" value="Thioredoxin-like"/>
    <property type="match status" value="1"/>
</dbReference>